<dbReference type="SMART" id="SM00388">
    <property type="entry name" value="HisKA"/>
    <property type="match status" value="1"/>
</dbReference>
<dbReference type="SUPFAM" id="SSF52172">
    <property type="entry name" value="CheY-like"/>
    <property type="match status" value="1"/>
</dbReference>
<dbReference type="GO" id="GO:0009927">
    <property type="term" value="F:histidine phosphotransfer kinase activity"/>
    <property type="evidence" value="ECO:0007669"/>
    <property type="project" value="TreeGrafter"/>
</dbReference>
<evidence type="ECO:0000256" key="1">
    <source>
        <dbReference type="ARBA" id="ARBA00000085"/>
    </source>
</evidence>
<keyword evidence="5" id="KW-0547">Nucleotide-binding</keyword>
<evidence type="ECO:0000256" key="7">
    <source>
        <dbReference type="ARBA" id="ARBA00022840"/>
    </source>
</evidence>
<evidence type="ECO:0000313" key="15">
    <source>
        <dbReference type="Proteomes" id="UP000199312"/>
    </source>
</evidence>
<name>A0A1I6PE52_9FLAO</name>
<dbReference type="FunFam" id="3.30.565.10:FF:000006">
    <property type="entry name" value="Sensor histidine kinase WalK"/>
    <property type="match status" value="1"/>
</dbReference>
<dbReference type="EMBL" id="FOZP01000002">
    <property type="protein sequence ID" value="SFS38375.1"/>
    <property type="molecule type" value="Genomic_DNA"/>
</dbReference>
<dbReference type="OrthoDB" id="9811889at2"/>
<dbReference type="PROSITE" id="PS50110">
    <property type="entry name" value="RESPONSE_REGULATORY"/>
    <property type="match status" value="1"/>
</dbReference>
<dbReference type="PROSITE" id="PS50113">
    <property type="entry name" value="PAC"/>
    <property type="match status" value="3"/>
</dbReference>
<evidence type="ECO:0000256" key="2">
    <source>
        <dbReference type="ARBA" id="ARBA00012438"/>
    </source>
</evidence>
<dbReference type="GO" id="GO:0006355">
    <property type="term" value="P:regulation of DNA-templated transcription"/>
    <property type="evidence" value="ECO:0007669"/>
    <property type="project" value="InterPro"/>
</dbReference>
<dbReference type="NCBIfam" id="TIGR00229">
    <property type="entry name" value="sensory_box"/>
    <property type="match status" value="4"/>
</dbReference>
<dbReference type="InterPro" id="IPR005467">
    <property type="entry name" value="His_kinase_dom"/>
</dbReference>
<dbReference type="PRINTS" id="PR00344">
    <property type="entry name" value="BCTRLSENSOR"/>
</dbReference>
<evidence type="ECO:0000259" key="10">
    <source>
        <dbReference type="PROSITE" id="PS50109"/>
    </source>
</evidence>
<dbReference type="Pfam" id="PF02518">
    <property type="entry name" value="HATPase_c"/>
    <property type="match status" value="1"/>
</dbReference>
<dbReference type="InterPro" id="IPR003594">
    <property type="entry name" value="HATPase_dom"/>
</dbReference>
<dbReference type="Proteomes" id="UP000199312">
    <property type="component" value="Unassembled WGS sequence"/>
</dbReference>
<dbReference type="Pfam" id="PF13426">
    <property type="entry name" value="PAS_9"/>
    <property type="match status" value="2"/>
</dbReference>
<dbReference type="RefSeq" id="WP_090223329.1">
    <property type="nucleotide sequence ID" value="NZ_FOZP01000002.1"/>
</dbReference>
<dbReference type="InterPro" id="IPR013767">
    <property type="entry name" value="PAS_fold"/>
</dbReference>
<dbReference type="Gene3D" id="3.40.50.2300">
    <property type="match status" value="1"/>
</dbReference>
<dbReference type="SMART" id="SM00387">
    <property type="entry name" value="HATPase_c"/>
    <property type="match status" value="1"/>
</dbReference>
<dbReference type="InterPro" id="IPR001789">
    <property type="entry name" value="Sig_transdc_resp-reg_receiver"/>
</dbReference>
<feature type="domain" description="PAC" evidence="13">
    <location>
        <begin position="510"/>
        <end position="566"/>
    </location>
</feature>
<dbReference type="SUPFAM" id="SSF55874">
    <property type="entry name" value="ATPase domain of HSP90 chaperone/DNA topoisomerase II/histidine kinase"/>
    <property type="match status" value="1"/>
</dbReference>
<evidence type="ECO:0000313" key="14">
    <source>
        <dbReference type="EMBL" id="SFS38375.1"/>
    </source>
</evidence>
<dbReference type="InterPro" id="IPR035965">
    <property type="entry name" value="PAS-like_dom_sf"/>
</dbReference>
<reference evidence="15" key="1">
    <citation type="submission" date="2016-10" db="EMBL/GenBank/DDBJ databases">
        <authorList>
            <person name="Varghese N."/>
            <person name="Submissions S."/>
        </authorList>
    </citation>
    <scope>NUCLEOTIDE SEQUENCE [LARGE SCALE GENOMIC DNA]</scope>
    <source>
        <strain evidence="15">DSM 24450</strain>
    </source>
</reference>
<dbReference type="CDD" id="cd16922">
    <property type="entry name" value="HATPase_EvgS-ArcB-TorS-like"/>
    <property type="match status" value="1"/>
</dbReference>
<feature type="modified residue" description="4-aspartylphosphate" evidence="9">
    <location>
        <position position="1167"/>
    </location>
</feature>
<evidence type="ECO:0000256" key="8">
    <source>
        <dbReference type="ARBA" id="ARBA00023012"/>
    </source>
</evidence>
<dbReference type="InterPro" id="IPR036097">
    <property type="entry name" value="HisK_dim/P_sf"/>
</dbReference>
<dbReference type="InterPro" id="IPR001610">
    <property type="entry name" value="PAC"/>
</dbReference>
<dbReference type="Gene3D" id="3.30.565.10">
    <property type="entry name" value="Histidine kinase-like ATPase, C-terminal domain"/>
    <property type="match status" value="1"/>
</dbReference>
<evidence type="ECO:0000256" key="6">
    <source>
        <dbReference type="ARBA" id="ARBA00022777"/>
    </source>
</evidence>
<keyword evidence="3 9" id="KW-0597">Phosphoprotein</keyword>
<proteinExistence type="predicted"/>
<dbReference type="Gene3D" id="3.30.450.40">
    <property type="match status" value="1"/>
</dbReference>
<dbReference type="PANTHER" id="PTHR43047">
    <property type="entry name" value="TWO-COMPONENT HISTIDINE PROTEIN KINASE"/>
    <property type="match status" value="1"/>
</dbReference>
<dbReference type="InterPro" id="IPR036890">
    <property type="entry name" value="HATPase_C_sf"/>
</dbReference>
<comment type="catalytic activity">
    <reaction evidence="1">
        <text>ATP + protein L-histidine = ADP + protein N-phospho-L-histidine.</text>
        <dbReference type="EC" id="2.7.13.3"/>
    </reaction>
</comment>
<dbReference type="CDD" id="cd00130">
    <property type="entry name" value="PAS"/>
    <property type="match status" value="4"/>
</dbReference>
<keyword evidence="4" id="KW-0808">Transferase</keyword>
<dbReference type="Pfam" id="PF13185">
    <property type="entry name" value="GAF_2"/>
    <property type="match status" value="1"/>
</dbReference>
<feature type="domain" description="Histidine kinase" evidence="10">
    <location>
        <begin position="874"/>
        <end position="1092"/>
    </location>
</feature>
<dbReference type="EC" id="2.7.13.3" evidence="2"/>
<dbReference type="PROSITE" id="PS50112">
    <property type="entry name" value="PAS"/>
    <property type="match status" value="3"/>
</dbReference>
<sequence length="1235" mass="141344">MEEGIIFNGSNEKATDKYQNKNIDNLNYFNFFEYAPIALWIEDFSKAKLFFEKKLKQHNTNSDTLLIQYPQYIAELVSLVTIKDVNATAVKLYKAKDKSDLLNNLDVVFNEKSDEGFVKLLLEILSGEKETEIESVNKTILGEEFDILIKFKVVDESKHTLENVVISIENITEKKQIENRIKEAFNIINKSSSVAILCKNERDFPVIFASENTQHLFGYTYKQFLNGEVKIHEIVHPDDLSTIRDRVFQLIKNNNVTTIKPKPFRVLTKDKKMKWVKTNIDVIRNSENEITHVQGIVEDFTEQKQTEDLFFKSNQQLKEQFNNTPLASIIWDYNFNVLEWNSSAERIFGYSANEAIGKHVNDLLLPEEVIQEVKIIWQNLIHEKGGHRSTNKNKTKSGKIIICDWYNVTLKDSLGNVTGIASLAEDITERKKTEALLFESNQRLKHQFNNTPLASIIWDLDYNILEWNNAAERIFGYSEEEVKGKPNRDLLTPPHLIEEMKILTETSFAQNESFRHTNENITKNGKIIICDWYSVTLKDSNNKIIGAACLVDDVTERTKAKQLLEKSERKYRDIFEKSTDSVMVLKNGLFTDCNESTLKMFGFSSKESLFKLKPSDISPKFQPDGSCSIEKAEEVIRIAIENGFNRFRWSHQRKNGQIFPTEVTLTKIEDIDNKTSIHAVVVDISDRVKKEQLENVLYNISKAASAIEDFNEFSLYIKEELHKIIDTNNFYIGLYDEITDMIKMPVMVDEKEDLREFPAKNSLTGYVIKTGKSLMVTDNEHKNLIEKGIVDLVGIESKIWVGVPLKIQDKTIGAIAVQSYTNKNAYQQSDLQLLEFVSDQISITIQRKNSDDELKKALTKAQESDKLKSSFLANMSHEIRTPMNGIIGFSELFLDPELSYADRKRYANIVVNSSKQLLTIVNDILDISKIEAGVVKLNYQSTNINHLIDDLHEFYNQVAKDNKLYLNVKKGLDSAKSFIEIDGPKLNQVLTNLLSNSFKFTEKGGVEFGYELKDANTLLFFVKDTGIGIDNELHAVIFDRFMQANLNLSKQSKGTGLGLAISKKFVELFNGEIWIDSNEKGTTIYFTIPYLKSKEKPITTVVEQKISQIPIENMELTILIAEDEEYNMLYMNELFSNSKINIIEAFNGLEAVELAKSNPDIDLILMDIKMPIMNGIEAMNEIKKIKPNIPIIALSAFAMESDKETALKNGFDEYLSKPIDRKKLFAILSSYASKD</sequence>
<dbReference type="InterPro" id="IPR029016">
    <property type="entry name" value="GAF-like_dom_sf"/>
</dbReference>
<dbReference type="SUPFAM" id="SSF55785">
    <property type="entry name" value="PYP-like sensor domain (PAS domain)"/>
    <property type="match status" value="4"/>
</dbReference>
<dbReference type="CDD" id="cd17546">
    <property type="entry name" value="REC_hyHK_CKI1_RcsC-like"/>
    <property type="match status" value="1"/>
</dbReference>
<dbReference type="Pfam" id="PF00512">
    <property type="entry name" value="HisKA"/>
    <property type="match status" value="1"/>
</dbReference>
<dbReference type="GO" id="GO:0005886">
    <property type="term" value="C:plasma membrane"/>
    <property type="evidence" value="ECO:0007669"/>
    <property type="project" value="TreeGrafter"/>
</dbReference>
<dbReference type="InterPro" id="IPR003018">
    <property type="entry name" value="GAF"/>
</dbReference>
<keyword evidence="7" id="KW-0067">ATP-binding</keyword>
<dbReference type="SMART" id="SM00448">
    <property type="entry name" value="REC"/>
    <property type="match status" value="1"/>
</dbReference>
<dbReference type="InterPro" id="IPR003661">
    <property type="entry name" value="HisK_dim/P_dom"/>
</dbReference>
<evidence type="ECO:0000256" key="4">
    <source>
        <dbReference type="ARBA" id="ARBA00022679"/>
    </source>
</evidence>
<protein>
    <recommendedName>
        <fullName evidence="2">histidine kinase</fullName>
        <ecNumber evidence="2">2.7.13.3</ecNumber>
    </recommendedName>
</protein>
<dbReference type="SMART" id="SM00091">
    <property type="entry name" value="PAS"/>
    <property type="match status" value="4"/>
</dbReference>
<dbReference type="PROSITE" id="PS50109">
    <property type="entry name" value="HIS_KIN"/>
    <property type="match status" value="1"/>
</dbReference>
<evidence type="ECO:0000259" key="12">
    <source>
        <dbReference type="PROSITE" id="PS50112"/>
    </source>
</evidence>
<dbReference type="Pfam" id="PF08447">
    <property type="entry name" value="PAS_3"/>
    <property type="match status" value="1"/>
</dbReference>
<feature type="domain" description="Response regulatory" evidence="11">
    <location>
        <begin position="1117"/>
        <end position="1232"/>
    </location>
</feature>
<evidence type="ECO:0000256" key="5">
    <source>
        <dbReference type="ARBA" id="ARBA00022741"/>
    </source>
</evidence>
<feature type="domain" description="PAC" evidence="13">
    <location>
        <begin position="387"/>
        <end position="439"/>
    </location>
</feature>
<evidence type="ECO:0000259" key="13">
    <source>
        <dbReference type="PROSITE" id="PS50113"/>
    </source>
</evidence>
<dbReference type="SMART" id="SM00086">
    <property type="entry name" value="PAC"/>
    <property type="match status" value="5"/>
</dbReference>
<dbReference type="FunFam" id="1.10.287.130:FF:000002">
    <property type="entry name" value="Two-component osmosensing histidine kinase"/>
    <property type="match status" value="1"/>
</dbReference>
<dbReference type="PANTHER" id="PTHR43047:SF72">
    <property type="entry name" value="OSMOSENSING HISTIDINE PROTEIN KINASE SLN1"/>
    <property type="match status" value="1"/>
</dbReference>
<keyword evidence="6" id="KW-0418">Kinase</keyword>
<keyword evidence="15" id="KW-1185">Reference proteome</keyword>
<evidence type="ECO:0000256" key="9">
    <source>
        <dbReference type="PROSITE-ProRule" id="PRU00169"/>
    </source>
</evidence>
<dbReference type="InterPro" id="IPR000014">
    <property type="entry name" value="PAS"/>
</dbReference>
<dbReference type="Pfam" id="PF00072">
    <property type="entry name" value="Response_reg"/>
    <property type="match status" value="1"/>
</dbReference>
<dbReference type="InterPro" id="IPR004358">
    <property type="entry name" value="Sig_transdc_His_kin-like_C"/>
</dbReference>
<evidence type="ECO:0000259" key="11">
    <source>
        <dbReference type="PROSITE" id="PS50110"/>
    </source>
</evidence>
<dbReference type="SMART" id="SM00065">
    <property type="entry name" value="GAF"/>
    <property type="match status" value="1"/>
</dbReference>
<feature type="domain" description="PAS" evidence="12">
    <location>
        <begin position="440"/>
        <end position="493"/>
    </location>
</feature>
<dbReference type="GO" id="GO:0000155">
    <property type="term" value="F:phosphorelay sensor kinase activity"/>
    <property type="evidence" value="ECO:0007669"/>
    <property type="project" value="InterPro"/>
</dbReference>
<dbReference type="InterPro" id="IPR000700">
    <property type="entry name" value="PAS-assoc_C"/>
</dbReference>
<gene>
    <name evidence="14" type="ORF">SAMN04488006_0939</name>
</gene>
<dbReference type="STRING" id="593133.SAMN04488006_0939"/>
<accession>A0A1I6PE52</accession>
<dbReference type="AlphaFoldDB" id="A0A1I6PE52"/>
<dbReference type="InterPro" id="IPR013655">
    <property type="entry name" value="PAS_fold_3"/>
</dbReference>
<dbReference type="InterPro" id="IPR011006">
    <property type="entry name" value="CheY-like_superfamily"/>
</dbReference>
<dbReference type="Gene3D" id="3.30.450.20">
    <property type="entry name" value="PAS domain"/>
    <property type="match status" value="5"/>
</dbReference>
<dbReference type="CDD" id="cd00082">
    <property type="entry name" value="HisKA"/>
    <property type="match status" value="1"/>
</dbReference>
<feature type="domain" description="PAS" evidence="12">
    <location>
        <begin position="313"/>
        <end position="368"/>
    </location>
</feature>
<organism evidence="14 15">
    <name type="scientific">Lutibacter maritimus</name>
    <dbReference type="NCBI Taxonomy" id="593133"/>
    <lineage>
        <taxon>Bacteria</taxon>
        <taxon>Pseudomonadati</taxon>
        <taxon>Bacteroidota</taxon>
        <taxon>Flavobacteriia</taxon>
        <taxon>Flavobacteriales</taxon>
        <taxon>Flavobacteriaceae</taxon>
        <taxon>Lutibacter</taxon>
    </lineage>
</organism>
<keyword evidence="8" id="KW-0902">Two-component regulatory system</keyword>
<dbReference type="GO" id="GO:0005524">
    <property type="term" value="F:ATP binding"/>
    <property type="evidence" value="ECO:0007669"/>
    <property type="project" value="UniProtKB-KW"/>
</dbReference>
<dbReference type="SUPFAM" id="SSF47384">
    <property type="entry name" value="Homodimeric domain of signal transducing histidine kinase"/>
    <property type="match status" value="1"/>
</dbReference>
<dbReference type="Pfam" id="PF00989">
    <property type="entry name" value="PAS"/>
    <property type="match status" value="2"/>
</dbReference>
<dbReference type="Gene3D" id="1.10.287.130">
    <property type="match status" value="1"/>
</dbReference>
<evidence type="ECO:0000256" key="3">
    <source>
        <dbReference type="ARBA" id="ARBA00022553"/>
    </source>
</evidence>
<feature type="domain" description="PAS" evidence="12">
    <location>
        <begin position="177"/>
        <end position="254"/>
    </location>
</feature>
<dbReference type="SUPFAM" id="SSF55781">
    <property type="entry name" value="GAF domain-like"/>
    <property type="match status" value="1"/>
</dbReference>
<feature type="domain" description="PAC" evidence="13">
    <location>
        <begin position="260"/>
        <end position="312"/>
    </location>
</feature>